<keyword evidence="2" id="KW-1185">Reference proteome</keyword>
<name>A0ABN3M3X6_9ACTN</name>
<dbReference type="EMBL" id="BAAASR010000016">
    <property type="protein sequence ID" value="GAA2495400.1"/>
    <property type="molecule type" value="Genomic_DNA"/>
</dbReference>
<proteinExistence type="predicted"/>
<reference evidence="1 2" key="1">
    <citation type="journal article" date="2019" name="Int. J. Syst. Evol. Microbiol.">
        <title>The Global Catalogue of Microorganisms (GCM) 10K type strain sequencing project: providing services to taxonomists for standard genome sequencing and annotation.</title>
        <authorList>
            <consortium name="The Broad Institute Genomics Platform"/>
            <consortium name="The Broad Institute Genome Sequencing Center for Infectious Disease"/>
            <person name="Wu L."/>
            <person name="Ma J."/>
        </authorList>
    </citation>
    <scope>NUCLEOTIDE SEQUENCE [LARGE SCALE GENOMIC DNA]</scope>
    <source>
        <strain evidence="1 2">JCM 5062</strain>
    </source>
</reference>
<sequence length="87" mass="9514">MNVFVSLLAARLGDETTAVDAQEAARRELPDSLPRFATHLEMHRGLMLARSGDKRGGTAYARAALDALPPEKHSLTLRLLMAEVEQS</sequence>
<dbReference type="Proteomes" id="UP001499942">
    <property type="component" value="Unassembled WGS sequence"/>
</dbReference>
<gene>
    <name evidence="1" type="ORF">GCM10010393_29270</name>
</gene>
<organism evidence="1 2">
    <name type="scientific">Streptomyces gobitricini</name>
    <dbReference type="NCBI Taxonomy" id="68211"/>
    <lineage>
        <taxon>Bacteria</taxon>
        <taxon>Bacillati</taxon>
        <taxon>Actinomycetota</taxon>
        <taxon>Actinomycetes</taxon>
        <taxon>Kitasatosporales</taxon>
        <taxon>Streptomycetaceae</taxon>
        <taxon>Streptomyces</taxon>
    </lineage>
</organism>
<comment type="caution">
    <text evidence="1">The sequence shown here is derived from an EMBL/GenBank/DDBJ whole genome shotgun (WGS) entry which is preliminary data.</text>
</comment>
<evidence type="ECO:0000313" key="2">
    <source>
        <dbReference type="Proteomes" id="UP001499942"/>
    </source>
</evidence>
<accession>A0ABN3M3X6</accession>
<evidence type="ECO:0000313" key="1">
    <source>
        <dbReference type="EMBL" id="GAA2495400.1"/>
    </source>
</evidence>
<protein>
    <submittedName>
        <fullName evidence="1">Uncharacterized protein</fullName>
    </submittedName>
</protein>